<dbReference type="GO" id="GO:0080120">
    <property type="term" value="P:CAAX-box protein maturation"/>
    <property type="evidence" value="ECO:0007669"/>
    <property type="project" value="UniProtKB-ARBA"/>
</dbReference>
<keyword evidence="1" id="KW-0472">Membrane</keyword>
<evidence type="ECO:0000256" key="1">
    <source>
        <dbReference type="SAM" id="Phobius"/>
    </source>
</evidence>
<dbReference type="PANTHER" id="PTHR39430:SF1">
    <property type="entry name" value="PROTEASE"/>
    <property type="match status" value="1"/>
</dbReference>
<accession>A0A3D8GTG0</accession>
<protein>
    <recommendedName>
        <fullName evidence="2">CAAX prenyl protease 2/Lysostaphin resistance protein A-like domain-containing protein</fullName>
    </recommendedName>
</protein>
<feature type="transmembrane region" description="Helical" evidence="1">
    <location>
        <begin position="148"/>
        <end position="168"/>
    </location>
</feature>
<feature type="transmembrane region" description="Helical" evidence="1">
    <location>
        <begin position="174"/>
        <end position="194"/>
    </location>
</feature>
<feature type="transmembrane region" description="Helical" evidence="1">
    <location>
        <begin position="201"/>
        <end position="220"/>
    </location>
</feature>
<dbReference type="OrthoDB" id="324900at2"/>
<feature type="transmembrane region" description="Helical" evidence="1">
    <location>
        <begin position="81"/>
        <end position="102"/>
    </location>
</feature>
<sequence>MKSGKAIIHCFSFLSIFLATAIFVNPLTDGIGNGAIRTLLKESLRLLVTVGLFWVYSSKVLKKSNASFGIQRPIKVEKQWILIGLGMPLTVIVFYLLAQYSVFEIQTELSFKTILALLVGSLIVSCSAGIIEEMLFRGYLFKVIEGKWGAASAIVATSVLFGALHLLTGGSLQVLDTLFILTAGTIVGIMFSLIVQKTGNLWNAAAVHTIWNFVLNPRIIGFTNGSDYEGASLVKASFATDSPLVTGGAFGIEAGIPAVILYSAFIWWLVVGKAGKDEYKKSGFN</sequence>
<dbReference type="PANTHER" id="PTHR39430">
    <property type="entry name" value="MEMBRANE-ASSOCIATED PROTEASE-RELATED"/>
    <property type="match status" value="1"/>
</dbReference>
<feature type="transmembrane region" description="Helical" evidence="1">
    <location>
        <begin position="114"/>
        <end position="136"/>
    </location>
</feature>
<evidence type="ECO:0000259" key="2">
    <source>
        <dbReference type="Pfam" id="PF02517"/>
    </source>
</evidence>
<gene>
    <name evidence="3" type="ORF">DRW41_05725</name>
</gene>
<name>A0A3D8GTG0_9BACI</name>
<keyword evidence="1" id="KW-0812">Transmembrane</keyword>
<feature type="transmembrane region" description="Helical" evidence="1">
    <location>
        <begin position="44"/>
        <end position="61"/>
    </location>
</feature>
<keyword evidence="4" id="KW-1185">Reference proteome</keyword>
<keyword evidence="1" id="KW-1133">Transmembrane helix</keyword>
<dbReference type="EMBL" id="QNQT01000002">
    <property type="protein sequence ID" value="RDU37346.1"/>
    <property type="molecule type" value="Genomic_DNA"/>
</dbReference>
<evidence type="ECO:0000313" key="3">
    <source>
        <dbReference type="EMBL" id="RDU37346.1"/>
    </source>
</evidence>
<dbReference type="AlphaFoldDB" id="A0A3D8GTG0"/>
<feature type="transmembrane region" description="Helical" evidence="1">
    <location>
        <begin position="250"/>
        <end position="271"/>
    </location>
</feature>
<feature type="domain" description="CAAX prenyl protease 2/Lysostaphin resistance protein A-like" evidence="2">
    <location>
        <begin position="117"/>
        <end position="214"/>
    </location>
</feature>
<dbReference type="Pfam" id="PF02517">
    <property type="entry name" value="Rce1-like"/>
    <property type="match status" value="1"/>
</dbReference>
<dbReference type="Proteomes" id="UP000257144">
    <property type="component" value="Unassembled WGS sequence"/>
</dbReference>
<organism evidence="3 4">
    <name type="scientific">Neobacillus piezotolerans</name>
    <dbReference type="NCBI Taxonomy" id="2259171"/>
    <lineage>
        <taxon>Bacteria</taxon>
        <taxon>Bacillati</taxon>
        <taxon>Bacillota</taxon>
        <taxon>Bacilli</taxon>
        <taxon>Bacillales</taxon>
        <taxon>Bacillaceae</taxon>
        <taxon>Neobacillus</taxon>
    </lineage>
</organism>
<dbReference type="RefSeq" id="WP_115451020.1">
    <property type="nucleotide sequence ID" value="NZ_QNQT01000002.1"/>
</dbReference>
<proteinExistence type="predicted"/>
<dbReference type="GO" id="GO:0004175">
    <property type="term" value="F:endopeptidase activity"/>
    <property type="evidence" value="ECO:0007669"/>
    <property type="project" value="UniProtKB-ARBA"/>
</dbReference>
<evidence type="ECO:0000313" key="4">
    <source>
        <dbReference type="Proteomes" id="UP000257144"/>
    </source>
</evidence>
<feature type="transmembrane region" description="Helical" evidence="1">
    <location>
        <begin position="7"/>
        <end position="24"/>
    </location>
</feature>
<dbReference type="InterPro" id="IPR003675">
    <property type="entry name" value="Rce1/LyrA-like_dom"/>
</dbReference>
<comment type="caution">
    <text evidence="3">The sequence shown here is derived from an EMBL/GenBank/DDBJ whole genome shotgun (WGS) entry which is preliminary data.</text>
</comment>
<reference evidence="3 4" key="1">
    <citation type="submission" date="2018-07" db="EMBL/GenBank/DDBJ databases">
        <title>Bacillus sp. YLB-04 draft genome sequence.</title>
        <authorList>
            <person name="Yu L."/>
            <person name="Tang X."/>
        </authorList>
    </citation>
    <scope>NUCLEOTIDE SEQUENCE [LARGE SCALE GENOMIC DNA]</scope>
    <source>
        <strain evidence="3 4">YLB-04</strain>
    </source>
</reference>